<protein>
    <submittedName>
        <fullName evidence="4">Transmembrane protein</fullName>
    </submittedName>
</protein>
<organism evidence="3 4">
    <name type="scientific">Strongyloides venezuelensis</name>
    <name type="common">Threadworm</name>
    <dbReference type="NCBI Taxonomy" id="75913"/>
    <lineage>
        <taxon>Eukaryota</taxon>
        <taxon>Metazoa</taxon>
        <taxon>Ecdysozoa</taxon>
        <taxon>Nematoda</taxon>
        <taxon>Chromadorea</taxon>
        <taxon>Rhabditida</taxon>
        <taxon>Tylenchina</taxon>
        <taxon>Panagrolaimomorpha</taxon>
        <taxon>Strongyloidoidea</taxon>
        <taxon>Strongyloididae</taxon>
        <taxon>Strongyloides</taxon>
    </lineage>
</organism>
<keyword evidence="2" id="KW-1133">Transmembrane helix</keyword>
<reference evidence="3" key="1">
    <citation type="submission" date="2014-07" db="EMBL/GenBank/DDBJ databases">
        <authorList>
            <person name="Martin A.A"/>
            <person name="De Silva N."/>
        </authorList>
    </citation>
    <scope>NUCLEOTIDE SEQUENCE</scope>
</reference>
<keyword evidence="2" id="KW-0812">Transmembrane</keyword>
<proteinExistence type="predicted"/>
<dbReference type="Proteomes" id="UP000035680">
    <property type="component" value="Unassembled WGS sequence"/>
</dbReference>
<reference evidence="4" key="2">
    <citation type="submission" date="2015-08" db="UniProtKB">
        <authorList>
            <consortium name="WormBaseParasite"/>
        </authorList>
    </citation>
    <scope>IDENTIFICATION</scope>
</reference>
<keyword evidence="3" id="KW-1185">Reference proteome</keyword>
<name>A0A0K0G3G9_STRVS</name>
<evidence type="ECO:0000313" key="3">
    <source>
        <dbReference type="Proteomes" id="UP000035680"/>
    </source>
</evidence>
<evidence type="ECO:0000256" key="1">
    <source>
        <dbReference type="SAM" id="MobiDB-lite"/>
    </source>
</evidence>
<feature type="region of interest" description="Disordered" evidence="1">
    <location>
        <begin position="100"/>
        <end position="120"/>
    </location>
</feature>
<dbReference type="AlphaFoldDB" id="A0A0K0G3G9"/>
<keyword evidence="2" id="KW-0472">Membrane</keyword>
<feature type="transmembrane region" description="Helical" evidence="2">
    <location>
        <begin position="58"/>
        <end position="77"/>
    </location>
</feature>
<evidence type="ECO:0000256" key="2">
    <source>
        <dbReference type="SAM" id="Phobius"/>
    </source>
</evidence>
<accession>A0A0K0G3G9</accession>
<dbReference type="WBParaSite" id="SVE_1927300.1">
    <property type="protein sequence ID" value="SVE_1927300.1"/>
    <property type="gene ID" value="SVE_1927300"/>
</dbReference>
<evidence type="ECO:0000313" key="4">
    <source>
        <dbReference type="WBParaSite" id="SVE_1927300.1"/>
    </source>
</evidence>
<sequence>MSCFYLNINFDICSIYKEHCGIQPASTTSVTVAVAVAFMRREGENICLRRSFSEEFSIEFLVELLSTCIFLIIAYIFRNCMSTRAPRTVVNVETNTTPEISQIPESAATNSGVNSTHESL</sequence>